<evidence type="ECO:0000313" key="3">
    <source>
        <dbReference type="Proteomes" id="UP000824782"/>
    </source>
</evidence>
<accession>A0AAV6Z8G9</accession>
<dbReference type="EMBL" id="WNYA01001444">
    <property type="protein sequence ID" value="KAG8545749.1"/>
    <property type="molecule type" value="Genomic_DNA"/>
</dbReference>
<proteinExistence type="predicted"/>
<name>A0AAV6Z8G9_ENGPU</name>
<reference evidence="2" key="1">
    <citation type="thesis" date="2020" institute="ProQuest LLC" country="789 East Eisenhower Parkway, Ann Arbor, MI, USA">
        <title>Comparative Genomics and Chromosome Evolution.</title>
        <authorList>
            <person name="Mudd A.B."/>
        </authorList>
    </citation>
    <scope>NUCLEOTIDE SEQUENCE</scope>
    <source>
        <strain evidence="2">237g6f4</strain>
        <tissue evidence="2">Blood</tissue>
    </source>
</reference>
<sequence>MEASLWKSLMGAEHRYLPPTAAAARAASTHRPRQSRSAAAVAAAAIPPVLPLHVPPGRRKAAPAPQMTCSLTGIKTVGIAHRCPSMPPLPNPTTATCSNGSPPRDASGSRSLRKRREPG</sequence>
<evidence type="ECO:0000313" key="2">
    <source>
        <dbReference type="EMBL" id="KAG8545749.1"/>
    </source>
</evidence>
<dbReference type="Proteomes" id="UP000824782">
    <property type="component" value="Unassembled WGS sequence"/>
</dbReference>
<feature type="compositionally biased region" description="Polar residues" evidence="1">
    <location>
        <begin position="92"/>
        <end position="101"/>
    </location>
</feature>
<feature type="region of interest" description="Disordered" evidence="1">
    <location>
        <begin position="82"/>
        <end position="119"/>
    </location>
</feature>
<comment type="caution">
    <text evidence="2">The sequence shown here is derived from an EMBL/GenBank/DDBJ whole genome shotgun (WGS) entry which is preliminary data.</text>
</comment>
<gene>
    <name evidence="2" type="ORF">GDO81_020383</name>
</gene>
<keyword evidence="3" id="KW-1185">Reference proteome</keyword>
<organism evidence="2 3">
    <name type="scientific">Engystomops pustulosus</name>
    <name type="common">Tungara frog</name>
    <name type="synonym">Physalaemus pustulosus</name>
    <dbReference type="NCBI Taxonomy" id="76066"/>
    <lineage>
        <taxon>Eukaryota</taxon>
        <taxon>Metazoa</taxon>
        <taxon>Chordata</taxon>
        <taxon>Craniata</taxon>
        <taxon>Vertebrata</taxon>
        <taxon>Euteleostomi</taxon>
        <taxon>Amphibia</taxon>
        <taxon>Batrachia</taxon>
        <taxon>Anura</taxon>
        <taxon>Neobatrachia</taxon>
        <taxon>Hyloidea</taxon>
        <taxon>Leptodactylidae</taxon>
        <taxon>Leiuperinae</taxon>
        <taxon>Engystomops</taxon>
    </lineage>
</organism>
<protein>
    <submittedName>
        <fullName evidence="2">Uncharacterized protein</fullName>
    </submittedName>
</protein>
<evidence type="ECO:0000256" key="1">
    <source>
        <dbReference type="SAM" id="MobiDB-lite"/>
    </source>
</evidence>
<dbReference type="AlphaFoldDB" id="A0AAV6Z8G9"/>